<dbReference type="EMBL" id="CP059322">
    <property type="protein sequence ID" value="QLQ38929.1"/>
    <property type="molecule type" value="Genomic_DNA"/>
</dbReference>
<feature type="chain" id="PRO_5039034987" evidence="1">
    <location>
        <begin position="26"/>
        <end position="444"/>
    </location>
</feature>
<dbReference type="KEGG" id="mfeu:H1D33_08900"/>
<reference evidence="4" key="1">
    <citation type="submission" date="2020-07" db="EMBL/GenBank/DDBJ databases">
        <title>A new Micromonospora strain with potent antibiotic activity isolated from the microbiome of a mid-Atlantic deep-sea sponge.</title>
        <authorList>
            <person name="Back C.R."/>
            <person name="Stennett H.L."/>
            <person name="Williams S.E."/>
            <person name="Wang L."/>
            <person name="Ojeda Gomez J."/>
            <person name="Abdulle O.M."/>
            <person name="Duffy T."/>
            <person name="Hendry K.R."/>
            <person name="Powell D."/>
            <person name="Stach J.E."/>
            <person name="Essex-Lopresti A.E."/>
            <person name="Willis C.L."/>
            <person name="Curnow P."/>
            <person name="Race P.R."/>
        </authorList>
    </citation>
    <scope>NUCLEOTIDE SEQUENCE [LARGE SCALE GENOMIC DNA]</scope>
    <source>
        <strain evidence="4">28ISP2-46</strain>
    </source>
</reference>
<dbReference type="Gene3D" id="1.10.606.20">
    <property type="match status" value="1"/>
</dbReference>
<feature type="signal peptide" evidence="1">
    <location>
        <begin position="1"/>
        <end position="25"/>
    </location>
</feature>
<feature type="domain" description="Phosphatidic acid phosphatase type 2/haloperoxidase" evidence="2">
    <location>
        <begin position="309"/>
        <end position="439"/>
    </location>
</feature>
<accession>A0A7L6BAU6</accession>
<dbReference type="SUPFAM" id="SSF48317">
    <property type="entry name" value="Acid phosphatase/Vanadium-dependent haloperoxidase"/>
    <property type="match status" value="1"/>
</dbReference>
<keyword evidence="1" id="KW-0732">Signal</keyword>
<protein>
    <submittedName>
        <fullName evidence="3">Phosphatase PAP2 family protein</fullName>
    </submittedName>
</protein>
<dbReference type="RefSeq" id="WP_181571337.1">
    <property type="nucleotide sequence ID" value="NZ_CP059322.2"/>
</dbReference>
<evidence type="ECO:0000313" key="4">
    <source>
        <dbReference type="Proteomes" id="UP000510844"/>
    </source>
</evidence>
<evidence type="ECO:0000313" key="3">
    <source>
        <dbReference type="EMBL" id="QLQ38929.1"/>
    </source>
</evidence>
<gene>
    <name evidence="3" type="ORF">H1D33_08900</name>
</gene>
<reference evidence="3 4" key="2">
    <citation type="journal article" date="2021" name="Mar. Drugs">
        <title>A New Micromonospora Strain with Antibiotic Activity Isolated from the Microbiome of a Mid-Atlantic Deep-Sea Sponge.</title>
        <authorList>
            <person name="Back C.R."/>
            <person name="Stennett H.L."/>
            <person name="Williams S.E."/>
            <person name="Wang L."/>
            <person name="Ojeda Gomez J."/>
            <person name="Abdulle O.M."/>
            <person name="Duffy T."/>
            <person name="Neal C."/>
            <person name="Mantell J."/>
            <person name="Jepson M.A."/>
            <person name="Hendry K.R."/>
            <person name="Powell D."/>
            <person name="Stach J.E.M."/>
            <person name="Essex-Lopresti A.E."/>
            <person name="Willis C.L."/>
            <person name="Curnow P."/>
            <person name="Race P.R."/>
        </authorList>
    </citation>
    <scope>NUCLEOTIDE SEQUENCE [LARGE SCALE GENOMIC DNA]</scope>
    <source>
        <strain evidence="3 4">28ISP2-46</strain>
    </source>
</reference>
<dbReference type="Pfam" id="PF01569">
    <property type="entry name" value="PAP2"/>
    <property type="match status" value="1"/>
</dbReference>
<proteinExistence type="predicted"/>
<dbReference type="PANTHER" id="PTHR34599">
    <property type="entry name" value="PEROXIDASE-RELATED"/>
    <property type="match status" value="1"/>
</dbReference>
<dbReference type="Proteomes" id="UP000510844">
    <property type="component" value="Chromosome"/>
</dbReference>
<dbReference type="InterPro" id="IPR036938">
    <property type="entry name" value="PAP2/HPO_sf"/>
</dbReference>
<dbReference type="CDD" id="cd03398">
    <property type="entry name" value="PAP2_haloperoxidase"/>
    <property type="match status" value="1"/>
</dbReference>
<dbReference type="InterPro" id="IPR052559">
    <property type="entry name" value="V-haloperoxidase"/>
</dbReference>
<evidence type="ECO:0000259" key="2">
    <source>
        <dbReference type="Pfam" id="PF01569"/>
    </source>
</evidence>
<dbReference type="AlphaFoldDB" id="A0A7L6BAU6"/>
<keyword evidence="4" id="KW-1185">Reference proteome</keyword>
<organism evidence="3 4">
    <name type="scientific">Micromonospora robiginosa</name>
    <dbReference type="NCBI Taxonomy" id="2749844"/>
    <lineage>
        <taxon>Bacteria</taxon>
        <taxon>Bacillati</taxon>
        <taxon>Actinomycetota</taxon>
        <taxon>Actinomycetes</taxon>
        <taxon>Micromonosporales</taxon>
        <taxon>Micromonosporaceae</taxon>
        <taxon>Micromonospora</taxon>
    </lineage>
</organism>
<name>A0A7L6BAU6_9ACTN</name>
<dbReference type="PANTHER" id="PTHR34599:SF1">
    <property type="entry name" value="PHOSPHATIDIC ACID PHOSPHATASE TYPE 2_HALOPEROXIDASE DOMAIN-CONTAINING PROTEIN"/>
    <property type="match status" value="1"/>
</dbReference>
<sequence length="444" mass="47239">MRRTPLRRLAAIALTAVTAIGGLVAVQSPAAAVSPGFDHTIYWNDVLLKTYRAVGGPPTVLARAGAMMHLAMWDATASLSGTQSAYLGKVSRLPNWSYDLDMNVDAAAVKVLRAVFPTRDFTADYQGARVFPPIGEPGPEGWSTSVGDGTAQNMINARANDGSGNNTAYTPTIAAGQWRPTEAGTVAASPNWGRVTPFALTSSSQFRPSLPGGFTTITSMLTSSTYATQVNEVRNYGGSTSTLRTADQTQAAFFWANDLNGTYKPPGQLFEHTQIIAKAKGTAATSRLFALVAMAMADASIAAWDAKYETTIDLWRPDTAIEEPQSDGNAATTPNKAWEPLSTAADGTHFSPNFPAYISGHATFAGAWAGVMKRFYGTDAVTFTATTEDPKASGVQRTFTSFSAAANENALSRLWLGVHYRWDADAGLATGDAVANRVFSNYLR</sequence>
<dbReference type="InterPro" id="IPR000326">
    <property type="entry name" value="PAP2/HPO"/>
</dbReference>
<evidence type="ECO:0000256" key="1">
    <source>
        <dbReference type="SAM" id="SignalP"/>
    </source>
</evidence>